<dbReference type="Proteomes" id="UP001189429">
    <property type="component" value="Unassembled WGS sequence"/>
</dbReference>
<feature type="region of interest" description="Disordered" evidence="1">
    <location>
        <begin position="156"/>
        <end position="299"/>
    </location>
</feature>
<feature type="compositionally biased region" description="Basic and acidic residues" evidence="1">
    <location>
        <begin position="283"/>
        <end position="294"/>
    </location>
</feature>
<proteinExistence type="predicted"/>
<accession>A0ABN9T6S5</accession>
<sequence length="330" mass="34914">MQPFEVCSTPRLRRRASGRAWRPAAAGCAAGGAGVGPLVASWRASPGGGAGPRRGRPAGDLSVAGIRELMRRRADEKRRSGRAAEPALGPVFKAILRAGLGESGLVHNLQVQQSLRHASTVSVLLSGASGMFAWFCGTPRACGLLRSLLFRRHGGHHARRGWRPPPRCSASSAPAAGSSSRSRSTGRAGAPRPCRRRAARSGPSTPWRRAAAHVGGGAAARPRRRRGARAGRPRGRAPARAGERGVPGDGQRVGGRDRRAGLSHRRLRADRRPSPRRPRRARREAVSSRADRFSSCRGSSVTTVNSQRAGLDVDSAGEFGGSTGQCSRIF</sequence>
<feature type="compositionally biased region" description="Basic residues" evidence="1">
    <location>
        <begin position="261"/>
        <end position="282"/>
    </location>
</feature>
<gene>
    <name evidence="2" type="ORF">PCOR1329_LOCUS36068</name>
</gene>
<dbReference type="EMBL" id="CAUYUJ010014394">
    <property type="protein sequence ID" value="CAK0840701.1"/>
    <property type="molecule type" value="Genomic_DNA"/>
</dbReference>
<feature type="compositionally biased region" description="Low complexity" evidence="1">
    <location>
        <begin position="168"/>
        <end position="192"/>
    </location>
</feature>
<keyword evidence="3" id="KW-1185">Reference proteome</keyword>
<evidence type="ECO:0000313" key="3">
    <source>
        <dbReference type="Proteomes" id="UP001189429"/>
    </source>
</evidence>
<organism evidence="2 3">
    <name type="scientific">Prorocentrum cordatum</name>
    <dbReference type="NCBI Taxonomy" id="2364126"/>
    <lineage>
        <taxon>Eukaryota</taxon>
        <taxon>Sar</taxon>
        <taxon>Alveolata</taxon>
        <taxon>Dinophyceae</taxon>
        <taxon>Prorocentrales</taxon>
        <taxon>Prorocentraceae</taxon>
        <taxon>Prorocentrum</taxon>
    </lineage>
</organism>
<evidence type="ECO:0000313" key="2">
    <source>
        <dbReference type="EMBL" id="CAK0840701.1"/>
    </source>
</evidence>
<reference evidence="2" key="1">
    <citation type="submission" date="2023-10" db="EMBL/GenBank/DDBJ databases">
        <authorList>
            <person name="Chen Y."/>
            <person name="Shah S."/>
            <person name="Dougan E. K."/>
            <person name="Thang M."/>
            <person name="Chan C."/>
        </authorList>
    </citation>
    <scope>NUCLEOTIDE SEQUENCE [LARGE SCALE GENOMIC DNA]</scope>
</reference>
<name>A0ABN9T6S5_9DINO</name>
<feature type="compositionally biased region" description="Basic residues" evidence="1">
    <location>
        <begin position="221"/>
        <end position="237"/>
    </location>
</feature>
<evidence type="ECO:0000256" key="1">
    <source>
        <dbReference type="SAM" id="MobiDB-lite"/>
    </source>
</evidence>
<comment type="caution">
    <text evidence="2">The sequence shown here is derived from an EMBL/GenBank/DDBJ whole genome shotgun (WGS) entry which is preliminary data.</text>
</comment>
<feature type="compositionally biased region" description="Low complexity" evidence="1">
    <location>
        <begin position="200"/>
        <end position="213"/>
    </location>
</feature>
<protein>
    <submittedName>
        <fullName evidence="2">Uncharacterized protein</fullName>
    </submittedName>
</protein>